<dbReference type="CDD" id="cd02440">
    <property type="entry name" value="AdoMet_MTases"/>
    <property type="match status" value="1"/>
</dbReference>
<evidence type="ECO:0000313" key="2">
    <source>
        <dbReference type="EMBL" id="KAJ8995457.1"/>
    </source>
</evidence>
<evidence type="ECO:0000313" key="3">
    <source>
        <dbReference type="Proteomes" id="UP001161757"/>
    </source>
</evidence>
<name>A0AAN6F4N6_EXODE</name>
<dbReference type="PANTHER" id="PTHR43591:SF24">
    <property type="entry name" value="2-METHOXY-6-POLYPRENYL-1,4-BENZOQUINOL METHYLASE, MITOCHONDRIAL"/>
    <property type="match status" value="1"/>
</dbReference>
<feature type="compositionally biased region" description="Basic and acidic residues" evidence="1">
    <location>
        <begin position="16"/>
        <end position="32"/>
    </location>
</feature>
<dbReference type="AlphaFoldDB" id="A0AAN6F4N6"/>
<dbReference type="SUPFAM" id="SSF53335">
    <property type="entry name" value="S-adenosyl-L-methionine-dependent methyltransferases"/>
    <property type="match status" value="1"/>
</dbReference>
<reference evidence="2" key="1">
    <citation type="submission" date="2023-01" db="EMBL/GenBank/DDBJ databases">
        <title>Exophiala dermititidis isolated from Cystic Fibrosis Patient.</title>
        <authorList>
            <person name="Kurbessoian T."/>
            <person name="Crocker A."/>
            <person name="Murante D."/>
            <person name="Hogan D.A."/>
            <person name="Stajich J.E."/>
        </authorList>
    </citation>
    <scope>NUCLEOTIDE SEQUENCE</scope>
    <source>
        <strain evidence="2">Ex8</strain>
    </source>
</reference>
<dbReference type="EMBL" id="JAJGCB010000001">
    <property type="protein sequence ID" value="KAJ8995457.1"/>
    <property type="molecule type" value="Genomic_DNA"/>
</dbReference>
<feature type="compositionally biased region" description="Low complexity" evidence="1">
    <location>
        <begin position="366"/>
        <end position="375"/>
    </location>
</feature>
<proteinExistence type="predicted"/>
<feature type="region of interest" description="Disordered" evidence="1">
    <location>
        <begin position="348"/>
        <end position="375"/>
    </location>
</feature>
<evidence type="ECO:0000256" key="1">
    <source>
        <dbReference type="SAM" id="MobiDB-lite"/>
    </source>
</evidence>
<accession>A0AAN6F4N6</accession>
<evidence type="ECO:0008006" key="4">
    <source>
        <dbReference type="Google" id="ProtNLM"/>
    </source>
</evidence>
<dbReference type="Gene3D" id="3.40.50.150">
    <property type="entry name" value="Vaccinia Virus protein VP39"/>
    <property type="match status" value="1"/>
</dbReference>
<protein>
    <recommendedName>
        <fullName evidence="4">S-adenosyl-L-methionine-dependent methyltransferase</fullName>
    </recommendedName>
</protein>
<dbReference type="GO" id="GO:0008168">
    <property type="term" value="F:methyltransferase activity"/>
    <property type="evidence" value="ECO:0007669"/>
    <property type="project" value="TreeGrafter"/>
</dbReference>
<dbReference type="Proteomes" id="UP001161757">
    <property type="component" value="Unassembled WGS sequence"/>
</dbReference>
<gene>
    <name evidence="2" type="ORF">HRR80_000228</name>
</gene>
<feature type="region of interest" description="Disordered" evidence="1">
    <location>
        <begin position="1"/>
        <end position="51"/>
    </location>
</feature>
<dbReference type="PANTHER" id="PTHR43591">
    <property type="entry name" value="METHYLTRANSFERASE"/>
    <property type="match status" value="1"/>
</dbReference>
<dbReference type="Pfam" id="PF13489">
    <property type="entry name" value="Methyltransf_23"/>
    <property type="match status" value="1"/>
</dbReference>
<comment type="caution">
    <text evidence="2">The sequence shown here is derived from an EMBL/GenBank/DDBJ whole genome shotgun (WGS) entry which is preliminary data.</text>
</comment>
<dbReference type="InterPro" id="IPR029063">
    <property type="entry name" value="SAM-dependent_MTases_sf"/>
</dbReference>
<sequence>MDQKHQNPDELGEGAVTREEIEREREEEREGGSHIAPDTDIDSNDSAYGDDAVTETTSISSWIRDYRVENGRTYHSFKDGKYWGSNDEEANEHLDIGHNLYMKTLGGRLFLAPIGPAPEQILDLGTGTGAWAIDVADMYPSALVIGTDLSPIQPTWVPPNVRFEIDDMEAEWTFSENQFDLIHIRGLHGSIDDWPALYAQCLRCLKPGGYLEQAEYSAQFSSDDNSCLPDGGIAAWNKVGPECHQKLGRELQVLESMRDHMVDAGFEDVTEHRFKWPIGPWPRDPVLKEMGHWARAHVETGLENWTLRLLTSVLGWTADEVRILCANVRSEIRNPKVHAIHRMNIVYGRKPGGSTQSPPRSPPAPQQQQQSTSND</sequence>
<organism evidence="2 3">
    <name type="scientific">Exophiala dermatitidis</name>
    <name type="common">Black yeast-like fungus</name>
    <name type="synonym">Wangiella dermatitidis</name>
    <dbReference type="NCBI Taxonomy" id="5970"/>
    <lineage>
        <taxon>Eukaryota</taxon>
        <taxon>Fungi</taxon>
        <taxon>Dikarya</taxon>
        <taxon>Ascomycota</taxon>
        <taxon>Pezizomycotina</taxon>
        <taxon>Eurotiomycetes</taxon>
        <taxon>Chaetothyriomycetidae</taxon>
        <taxon>Chaetothyriales</taxon>
        <taxon>Herpotrichiellaceae</taxon>
        <taxon>Exophiala</taxon>
    </lineage>
</organism>